<evidence type="ECO:0000313" key="1">
    <source>
        <dbReference type="EMBL" id="KAF2182442.1"/>
    </source>
</evidence>
<evidence type="ECO:0000313" key="2">
    <source>
        <dbReference type="Proteomes" id="UP000800200"/>
    </source>
</evidence>
<dbReference type="AlphaFoldDB" id="A0A6A6DVR0"/>
<accession>A0A6A6DVR0</accession>
<sequence length="85" mass="9295">MPQKVFLNMLSDYLKLVYPILPLVYQPTFHAHLDSEAYTSDPAFLRLCVSLCGVTVASIPRSIDTYGFGKHVSPGNGGPSMPYGC</sequence>
<dbReference type="OrthoDB" id="39175at2759"/>
<protein>
    <submittedName>
        <fullName evidence="1">Uncharacterized protein</fullName>
    </submittedName>
</protein>
<name>A0A6A6DVR0_9PEZI</name>
<dbReference type="EMBL" id="ML994648">
    <property type="protein sequence ID" value="KAF2182442.1"/>
    <property type="molecule type" value="Genomic_DNA"/>
</dbReference>
<organism evidence="1 2">
    <name type="scientific">Zopfia rhizophila CBS 207.26</name>
    <dbReference type="NCBI Taxonomy" id="1314779"/>
    <lineage>
        <taxon>Eukaryota</taxon>
        <taxon>Fungi</taxon>
        <taxon>Dikarya</taxon>
        <taxon>Ascomycota</taxon>
        <taxon>Pezizomycotina</taxon>
        <taxon>Dothideomycetes</taxon>
        <taxon>Dothideomycetes incertae sedis</taxon>
        <taxon>Zopfiaceae</taxon>
        <taxon>Zopfia</taxon>
    </lineage>
</organism>
<dbReference type="Proteomes" id="UP000800200">
    <property type="component" value="Unassembled WGS sequence"/>
</dbReference>
<keyword evidence="2" id="KW-1185">Reference proteome</keyword>
<reference evidence="1" key="1">
    <citation type="journal article" date="2020" name="Stud. Mycol.">
        <title>101 Dothideomycetes genomes: a test case for predicting lifestyles and emergence of pathogens.</title>
        <authorList>
            <person name="Haridas S."/>
            <person name="Albert R."/>
            <person name="Binder M."/>
            <person name="Bloem J."/>
            <person name="Labutti K."/>
            <person name="Salamov A."/>
            <person name="Andreopoulos B."/>
            <person name="Baker S."/>
            <person name="Barry K."/>
            <person name="Bills G."/>
            <person name="Bluhm B."/>
            <person name="Cannon C."/>
            <person name="Castanera R."/>
            <person name="Culley D."/>
            <person name="Daum C."/>
            <person name="Ezra D."/>
            <person name="Gonzalez J."/>
            <person name="Henrissat B."/>
            <person name="Kuo A."/>
            <person name="Liang C."/>
            <person name="Lipzen A."/>
            <person name="Lutzoni F."/>
            <person name="Magnuson J."/>
            <person name="Mondo S."/>
            <person name="Nolan M."/>
            <person name="Ohm R."/>
            <person name="Pangilinan J."/>
            <person name="Park H.-J."/>
            <person name="Ramirez L."/>
            <person name="Alfaro M."/>
            <person name="Sun H."/>
            <person name="Tritt A."/>
            <person name="Yoshinaga Y."/>
            <person name="Zwiers L.-H."/>
            <person name="Turgeon B."/>
            <person name="Goodwin S."/>
            <person name="Spatafora J."/>
            <person name="Crous P."/>
            <person name="Grigoriev I."/>
        </authorList>
    </citation>
    <scope>NUCLEOTIDE SEQUENCE</scope>
    <source>
        <strain evidence="1">CBS 207.26</strain>
    </source>
</reference>
<proteinExistence type="predicted"/>
<gene>
    <name evidence="1" type="ORF">K469DRAFT_233413</name>
</gene>